<protein>
    <submittedName>
        <fullName evidence="2">Uncharacterized protein</fullName>
    </submittedName>
</protein>
<keyword evidence="1" id="KW-0812">Transmembrane</keyword>
<dbReference type="EMBL" id="CP102845">
    <property type="protein sequence ID" value="UVF21458.1"/>
    <property type="molecule type" value="Genomic_DNA"/>
</dbReference>
<name>A0ABY5RWW5_9HYPH</name>
<reference evidence="2" key="1">
    <citation type="submission" date="2022-08" db="EMBL/GenBank/DDBJ databases">
        <title>Microvirga terrae sp. nov., isolated from soil.</title>
        <authorList>
            <person name="Kim K.H."/>
            <person name="Seo Y.L."/>
            <person name="Kim J.M."/>
            <person name="Lee J.K."/>
            <person name="Han D.M."/>
            <person name="Jeon C.O."/>
        </authorList>
    </citation>
    <scope>NUCLEOTIDE SEQUENCE</scope>
    <source>
        <strain evidence="2">R24</strain>
    </source>
</reference>
<evidence type="ECO:0000313" key="2">
    <source>
        <dbReference type="EMBL" id="UVF21458.1"/>
    </source>
</evidence>
<evidence type="ECO:0000313" key="3">
    <source>
        <dbReference type="Proteomes" id="UP001017257"/>
    </source>
</evidence>
<keyword evidence="1" id="KW-0472">Membrane</keyword>
<accession>A0ABY5RWW5</accession>
<evidence type="ECO:0000256" key="1">
    <source>
        <dbReference type="SAM" id="Phobius"/>
    </source>
</evidence>
<keyword evidence="3" id="KW-1185">Reference proteome</keyword>
<organism evidence="2 3">
    <name type="scientific">Microvirga terrae</name>
    <dbReference type="NCBI Taxonomy" id="2740529"/>
    <lineage>
        <taxon>Bacteria</taxon>
        <taxon>Pseudomonadati</taxon>
        <taxon>Pseudomonadota</taxon>
        <taxon>Alphaproteobacteria</taxon>
        <taxon>Hyphomicrobiales</taxon>
        <taxon>Methylobacteriaceae</taxon>
        <taxon>Microvirga</taxon>
    </lineage>
</organism>
<dbReference type="Proteomes" id="UP001017257">
    <property type="component" value="Chromosome"/>
</dbReference>
<gene>
    <name evidence="2" type="ORF">HPT29_010210</name>
</gene>
<proteinExistence type="predicted"/>
<keyword evidence="1" id="KW-1133">Transmembrane helix</keyword>
<dbReference type="RefSeq" id="WP_173945539.1">
    <property type="nucleotide sequence ID" value="NZ_CP102845.1"/>
</dbReference>
<sequence length="64" mass="7055">MTAFVGFMAGIFLATARHFSHNHLGYTPDGLVAHFIPHLIATVSICALLFALASMILNRLMQKR</sequence>
<feature type="transmembrane region" description="Helical" evidence="1">
    <location>
        <begin position="35"/>
        <end position="57"/>
    </location>
</feature>